<dbReference type="Proteomes" id="UP001058403">
    <property type="component" value="Chromosome"/>
</dbReference>
<protein>
    <submittedName>
        <fullName evidence="1">TIGR04149 family rSAM-modified RiPP</fullName>
    </submittedName>
</protein>
<name>A0A9X9INI1_BACFG</name>
<dbReference type="InterPro" id="IPR026408">
    <property type="entry name" value="GG_sam_targ_CFB"/>
</dbReference>
<dbReference type="RefSeq" id="WP_005814429.1">
    <property type="nucleotide sequence ID" value="NZ_CAXSVT010000005.1"/>
</dbReference>
<proteinExistence type="predicted"/>
<accession>A0A9X9INI1</accession>
<organism evidence="1 2">
    <name type="scientific">Bacteroides fragilis</name>
    <dbReference type="NCBI Taxonomy" id="817"/>
    <lineage>
        <taxon>Bacteria</taxon>
        <taxon>Pseudomonadati</taxon>
        <taxon>Bacteroidota</taxon>
        <taxon>Bacteroidia</taxon>
        <taxon>Bacteroidales</taxon>
        <taxon>Bacteroidaceae</taxon>
        <taxon>Bacteroides</taxon>
    </lineage>
</organism>
<dbReference type="AlphaFoldDB" id="A0A9X9INI1"/>
<reference evidence="1" key="1">
    <citation type="submission" date="2022-08" db="EMBL/GenBank/DDBJ databases">
        <title>Genome Sequencing of Bacteroides fragilis Group Isolates with Nanopore Technology.</title>
        <authorList>
            <person name="Tisza M.J."/>
            <person name="Smith D."/>
            <person name="Dekker J.P."/>
        </authorList>
    </citation>
    <scope>NUCLEOTIDE SEQUENCE</scope>
    <source>
        <strain evidence="1">BFG-49</strain>
    </source>
</reference>
<dbReference type="NCBIfam" id="TIGR04149">
    <property type="entry name" value="GG_sam_targ_CFB"/>
    <property type="match status" value="1"/>
</dbReference>
<sequence length="92" mass="9690">MKKLNKISLHNLSQAEMASREQNLVRGGYTCACASVCMDDACICKEDISGNFPTSNSAMGSYIGGGASDSTNSPVAGVYIGNTELPDPIKPW</sequence>
<gene>
    <name evidence="1" type="ORF">NXW39_01220</name>
</gene>
<evidence type="ECO:0000313" key="2">
    <source>
        <dbReference type="Proteomes" id="UP001058403"/>
    </source>
</evidence>
<dbReference type="EMBL" id="CP103070">
    <property type="protein sequence ID" value="UVO90246.1"/>
    <property type="molecule type" value="Genomic_DNA"/>
</dbReference>
<evidence type="ECO:0000313" key="1">
    <source>
        <dbReference type="EMBL" id="UVO90246.1"/>
    </source>
</evidence>